<accession>A0A2M7Z4T2</accession>
<evidence type="ECO:0000313" key="3">
    <source>
        <dbReference type="Proteomes" id="UP000231034"/>
    </source>
</evidence>
<feature type="transmembrane region" description="Helical" evidence="1">
    <location>
        <begin position="97"/>
        <end position="115"/>
    </location>
</feature>
<dbReference type="Proteomes" id="UP000231034">
    <property type="component" value="Unassembled WGS sequence"/>
</dbReference>
<evidence type="ECO:0000313" key="2">
    <source>
        <dbReference type="EMBL" id="PJA84173.1"/>
    </source>
</evidence>
<keyword evidence="1" id="KW-1133">Transmembrane helix</keyword>
<keyword evidence="1" id="KW-0472">Membrane</keyword>
<feature type="transmembrane region" description="Helical" evidence="1">
    <location>
        <begin position="135"/>
        <end position="159"/>
    </location>
</feature>
<evidence type="ECO:0008006" key="4">
    <source>
        <dbReference type="Google" id="ProtNLM"/>
    </source>
</evidence>
<feature type="transmembrane region" description="Helical" evidence="1">
    <location>
        <begin position="210"/>
        <end position="233"/>
    </location>
</feature>
<protein>
    <recommendedName>
        <fullName evidence="4">Glycerophosphoryl diester phosphodiesterase membrane domain-containing protein</fullName>
    </recommendedName>
</protein>
<feature type="transmembrane region" description="Helical" evidence="1">
    <location>
        <begin position="71"/>
        <end position="91"/>
    </location>
</feature>
<evidence type="ECO:0000256" key="1">
    <source>
        <dbReference type="SAM" id="Phobius"/>
    </source>
</evidence>
<feature type="transmembrane region" description="Helical" evidence="1">
    <location>
        <begin position="171"/>
        <end position="189"/>
    </location>
</feature>
<proteinExistence type="predicted"/>
<feature type="transmembrane region" description="Helical" evidence="1">
    <location>
        <begin position="28"/>
        <end position="51"/>
    </location>
</feature>
<reference evidence="3" key="1">
    <citation type="submission" date="2017-09" db="EMBL/GenBank/DDBJ databases">
        <title>Depth-based differentiation of microbial function through sediment-hosted aquifers and enrichment of novel symbionts in the deep terrestrial subsurface.</title>
        <authorList>
            <person name="Probst A.J."/>
            <person name="Ladd B."/>
            <person name="Jarett J.K."/>
            <person name="Geller-Mcgrath D.E."/>
            <person name="Sieber C.M.K."/>
            <person name="Emerson J.B."/>
            <person name="Anantharaman K."/>
            <person name="Thomas B.C."/>
            <person name="Malmstrom R."/>
            <person name="Stieglmeier M."/>
            <person name="Klingl A."/>
            <person name="Woyke T."/>
            <person name="Ryan C.M."/>
            <person name="Banfield J.F."/>
        </authorList>
    </citation>
    <scope>NUCLEOTIDE SEQUENCE [LARGE SCALE GENOMIC DNA]</scope>
</reference>
<dbReference type="EMBL" id="PFVR01000067">
    <property type="protein sequence ID" value="PJA84173.1"/>
    <property type="molecule type" value="Genomic_DNA"/>
</dbReference>
<gene>
    <name evidence="2" type="ORF">CO145_01995</name>
</gene>
<dbReference type="AlphaFoldDB" id="A0A2M7Z4T2"/>
<sequence length="234" mass="26492">MVFPLICSVFFLILPANLKKNLLLGISLFIIFWLAVMVTSLWSSVSLLYAIKEREEKIGIVESFRKGWHKIISFVWISILAGFITLGGFLLFIIPGIIFAIWFAFPIYVLVSEDLRGMNALFRSKQLVSGKWGSVALRLFTIGVIALVIYSVIFFPLSFFVGKKAADIGDSIISLFLTPFSVTFTFLIYEDLKKFKGEVSFEPPKRGTKIKFILIGIIGMIGIFGILLIRQFYF</sequence>
<name>A0A2M7Z4T2_9BACT</name>
<comment type="caution">
    <text evidence="2">The sequence shown here is derived from an EMBL/GenBank/DDBJ whole genome shotgun (WGS) entry which is preliminary data.</text>
</comment>
<keyword evidence="1" id="KW-0812">Transmembrane</keyword>
<organism evidence="2 3">
    <name type="scientific">Candidatus Nealsonbacteria bacterium CG_4_9_14_3_um_filter_37_13</name>
    <dbReference type="NCBI Taxonomy" id="1974695"/>
    <lineage>
        <taxon>Bacteria</taxon>
        <taxon>Candidatus Nealsoniibacteriota</taxon>
    </lineage>
</organism>